<reference evidence="4" key="2">
    <citation type="journal article" date="2021" name="PeerJ">
        <title>Extensive microbial diversity within the chicken gut microbiome revealed by metagenomics and culture.</title>
        <authorList>
            <person name="Gilroy R."/>
            <person name="Ravi A."/>
            <person name="Getino M."/>
            <person name="Pursley I."/>
            <person name="Horton D.L."/>
            <person name="Alikhan N.F."/>
            <person name="Baker D."/>
            <person name="Gharbi K."/>
            <person name="Hall N."/>
            <person name="Watson M."/>
            <person name="Adriaenssens E.M."/>
            <person name="Foster-Nyarko E."/>
            <person name="Jarju S."/>
            <person name="Secka A."/>
            <person name="Antonio M."/>
            <person name="Oren A."/>
            <person name="Chaudhuri R.R."/>
            <person name="La Ragione R."/>
            <person name="Hildebrand F."/>
            <person name="Pallen M.J."/>
        </authorList>
    </citation>
    <scope>NUCLEOTIDE SEQUENCE</scope>
    <source>
        <strain evidence="4">ChiSjej4B22-8349</strain>
    </source>
</reference>
<feature type="active site" description="Proton donor" evidence="1">
    <location>
        <position position="84"/>
    </location>
</feature>
<dbReference type="AlphaFoldDB" id="A0A9D1N4R4"/>
<dbReference type="PANTHER" id="PTHR30304:SF0">
    <property type="entry name" value="D-TAGATOSE-1,6-BISPHOSPHATE ALDOLASE SUBUNIT GATY-RELATED"/>
    <property type="match status" value="1"/>
</dbReference>
<dbReference type="CDD" id="cd00947">
    <property type="entry name" value="TBP_aldolase_IIB"/>
    <property type="match status" value="1"/>
</dbReference>
<reference evidence="4" key="1">
    <citation type="submission" date="2020-10" db="EMBL/GenBank/DDBJ databases">
        <authorList>
            <person name="Gilroy R."/>
        </authorList>
    </citation>
    <scope>NUCLEOTIDE SEQUENCE</scope>
    <source>
        <strain evidence="4">ChiSjej4B22-8349</strain>
    </source>
</reference>
<feature type="binding site" evidence="2">
    <location>
        <begin position="215"/>
        <end position="217"/>
    </location>
    <ligand>
        <name>dihydroxyacetone phosphate</name>
        <dbReference type="ChEBI" id="CHEBI:57642"/>
    </ligand>
</feature>
<dbReference type="InterPro" id="IPR000771">
    <property type="entry name" value="FBA_II"/>
</dbReference>
<dbReference type="GO" id="GO:0008270">
    <property type="term" value="F:zinc ion binding"/>
    <property type="evidence" value="ECO:0007669"/>
    <property type="project" value="InterPro"/>
</dbReference>
<evidence type="ECO:0000256" key="2">
    <source>
        <dbReference type="PIRSR" id="PIRSR001359-2"/>
    </source>
</evidence>
<evidence type="ECO:0000313" key="5">
    <source>
        <dbReference type="Proteomes" id="UP000824130"/>
    </source>
</evidence>
<feature type="binding site" evidence="3">
    <location>
        <position position="214"/>
    </location>
    <ligand>
        <name>Zn(2+)</name>
        <dbReference type="ChEBI" id="CHEBI:29105"/>
        <label>1</label>
        <note>catalytic</note>
    </ligand>
</feature>
<dbReference type="NCBIfam" id="TIGR00167">
    <property type="entry name" value="cbbA"/>
    <property type="match status" value="1"/>
</dbReference>
<feature type="binding site" evidence="3">
    <location>
        <position position="85"/>
    </location>
    <ligand>
        <name>Zn(2+)</name>
        <dbReference type="ChEBI" id="CHEBI:29105"/>
        <label>1</label>
        <note>catalytic</note>
    </ligand>
</feature>
<evidence type="ECO:0000313" key="4">
    <source>
        <dbReference type="EMBL" id="HIU95114.1"/>
    </source>
</evidence>
<feature type="binding site" evidence="3">
    <location>
        <position position="185"/>
    </location>
    <ligand>
        <name>Zn(2+)</name>
        <dbReference type="ChEBI" id="CHEBI:29105"/>
        <label>1</label>
        <note>catalytic</note>
    </ligand>
</feature>
<dbReference type="Proteomes" id="UP000824130">
    <property type="component" value="Unassembled WGS sequence"/>
</dbReference>
<dbReference type="GO" id="GO:0005975">
    <property type="term" value="P:carbohydrate metabolic process"/>
    <property type="evidence" value="ECO:0007669"/>
    <property type="project" value="InterPro"/>
</dbReference>
<keyword evidence="3" id="KW-0479">Metal-binding</keyword>
<keyword evidence="3" id="KW-0862">Zinc</keyword>
<dbReference type="InterPro" id="IPR050246">
    <property type="entry name" value="Class_II_FBP_aldolase"/>
</dbReference>
<dbReference type="Pfam" id="PF01116">
    <property type="entry name" value="F_bP_aldolase"/>
    <property type="match status" value="1"/>
</dbReference>
<evidence type="ECO:0000256" key="1">
    <source>
        <dbReference type="PIRSR" id="PIRSR001359-1"/>
    </source>
</evidence>
<organism evidence="4 5">
    <name type="scientific">Candidatus Allocopromorpha excrementipullorum</name>
    <dbReference type="NCBI Taxonomy" id="2840743"/>
    <lineage>
        <taxon>Bacteria</taxon>
        <taxon>Bacillati</taxon>
        <taxon>Bacillota</taxon>
        <taxon>Clostridia</taxon>
        <taxon>Eubacteriales</taxon>
        <taxon>Eubacteriaceae</taxon>
        <taxon>Eubacteriaceae incertae sedis</taxon>
        <taxon>Candidatus Allocopromorpha</taxon>
    </lineage>
</organism>
<name>A0A9D1N4R4_9FIRM</name>
<dbReference type="InterPro" id="IPR013785">
    <property type="entry name" value="Aldolase_TIM"/>
</dbReference>
<accession>A0A9D1N4R4</accession>
<dbReference type="Gene3D" id="3.20.20.70">
    <property type="entry name" value="Aldolase class I"/>
    <property type="match status" value="1"/>
</dbReference>
<protein>
    <submittedName>
        <fullName evidence="4">Class II fructose-bisphosphate aldolase</fullName>
    </submittedName>
</protein>
<dbReference type="EMBL" id="DVOB01000005">
    <property type="protein sequence ID" value="HIU95114.1"/>
    <property type="molecule type" value="Genomic_DNA"/>
</dbReference>
<dbReference type="SUPFAM" id="SSF51569">
    <property type="entry name" value="Aldolase"/>
    <property type="match status" value="1"/>
</dbReference>
<comment type="caution">
    <text evidence="4">The sequence shown here is derived from an EMBL/GenBank/DDBJ whole genome shotgun (WGS) entry which is preliminary data.</text>
</comment>
<feature type="binding site" evidence="3">
    <location>
        <position position="106"/>
    </location>
    <ligand>
        <name>Zn(2+)</name>
        <dbReference type="ChEBI" id="CHEBI:29105"/>
        <label>2</label>
    </ligand>
</feature>
<gene>
    <name evidence="4" type="ORF">IAD25_00190</name>
</gene>
<sequence>MPLMTMKRILDDAVKGNYAVGAFGGSDMISAMSAIKAAEARRVPIILLEEISLVFDDDRSLQLHFAALNAMAEKASVPVATVLDHGMSYEDCMRAIRLGCTSVMFDGSSLPMEENIRITREIVKIAHAVGVSVEGEIGHVGGVEGGATLEGAEVDESAYSTPEEARYFAEETGVDALAVAIGTVHGTFKGTPKLDIERLKDIRKAVGALPLVLHGGSGLPVEEFRKAIANGINKINIFTSSERAGAESAKRLFDNAEKYVVTFDQIARDAVGPMQEDVEKHIEIFETPSIAN</sequence>
<proteinExistence type="predicted"/>
<feature type="binding site" evidence="3">
    <location>
        <position position="136"/>
    </location>
    <ligand>
        <name>Zn(2+)</name>
        <dbReference type="ChEBI" id="CHEBI:29105"/>
        <label>2</label>
    </ligand>
</feature>
<dbReference type="GO" id="GO:0016832">
    <property type="term" value="F:aldehyde-lyase activity"/>
    <property type="evidence" value="ECO:0007669"/>
    <property type="project" value="InterPro"/>
</dbReference>
<dbReference type="PANTHER" id="PTHR30304">
    <property type="entry name" value="D-TAGATOSE-1,6-BISPHOSPHATE ALDOLASE"/>
    <property type="match status" value="1"/>
</dbReference>
<dbReference type="PIRSF" id="PIRSF001359">
    <property type="entry name" value="F_bP_aldolase_II"/>
    <property type="match status" value="1"/>
</dbReference>
<comment type="cofactor">
    <cofactor evidence="3">
        <name>Zn(2+)</name>
        <dbReference type="ChEBI" id="CHEBI:29105"/>
    </cofactor>
    <text evidence="3">Binds 2 Zn(2+) ions per subunit. One is catalytic and the other provides a structural contribution.</text>
</comment>
<dbReference type="PROSITE" id="PS00806">
    <property type="entry name" value="ALDOLASE_CLASS_II_2"/>
    <property type="match status" value="1"/>
</dbReference>
<feature type="binding site" evidence="2">
    <location>
        <position position="186"/>
    </location>
    <ligand>
        <name>dihydroxyacetone phosphate</name>
        <dbReference type="ChEBI" id="CHEBI:57642"/>
    </ligand>
</feature>
<evidence type="ECO:0000256" key="3">
    <source>
        <dbReference type="PIRSR" id="PIRSR001359-3"/>
    </source>
</evidence>
<feature type="binding site" evidence="2">
    <location>
        <begin position="236"/>
        <end position="239"/>
    </location>
    <ligand>
        <name>dihydroxyacetone phosphate</name>
        <dbReference type="ChEBI" id="CHEBI:57642"/>
    </ligand>
</feature>